<dbReference type="AlphaFoldDB" id="A0AAD0NN38"/>
<keyword evidence="3" id="KW-1185">Reference proteome</keyword>
<evidence type="ECO:0000259" key="1">
    <source>
        <dbReference type="Pfam" id="PF04993"/>
    </source>
</evidence>
<dbReference type="Proteomes" id="UP000244903">
    <property type="component" value="Chromosome"/>
</dbReference>
<accession>A0AAD0NN38</accession>
<evidence type="ECO:0000313" key="3">
    <source>
        <dbReference type="Proteomes" id="UP000244903"/>
    </source>
</evidence>
<feature type="domain" description="TfoX N-terminal" evidence="1">
    <location>
        <begin position="27"/>
        <end position="110"/>
    </location>
</feature>
<dbReference type="EMBL" id="CP015453">
    <property type="protein sequence ID" value="AWH95487.1"/>
    <property type="molecule type" value="Genomic_DNA"/>
</dbReference>
<name>A0AAD0NN38_9ACTN</name>
<organism evidence="2 3">
    <name type="scientific">Dietzia psychralcaliphila</name>
    <dbReference type="NCBI Taxonomy" id="139021"/>
    <lineage>
        <taxon>Bacteria</taxon>
        <taxon>Bacillati</taxon>
        <taxon>Actinomycetota</taxon>
        <taxon>Actinomycetes</taxon>
        <taxon>Mycobacteriales</taxon>
        <taxon>Dietziaceae</taxon>
        <taxon>Dietzia</taxon>
    </lineage>
</organism>
<dbReference type="RefSeq" id="WP_107747617.1">
    <property type="nucleotide sequence ID" value="NZ_CP015453.1"/>
</dbReference>
<evidence type="ECO:0000313" key="2">
    <source>
        <dbReference type="EMBL" id="AWH95487.1"/>
    </source>
</evidence>
<dbReference type="SUPFAM" id="SSF159894">
    <property type="entry name" value="YgaC/TfoX-N like"/>
    <property type="match status" value="1"/>
</dbReference>
<protein>
    <recommendedName>
        <fullName evidence="1">TfoX N-terminal domain-containing protein</fullName>
    </recommendedName>
</protein>
<gene>
    <name evidence="2" type="ORF">A6048_08245</name>
</gene>
<reference evidence="2 3" key="1">
    <citation type="submission" date="2016-04" db="EMBL/GenBank/DDBJ databases">
        <title>Complete genome sequence of the haloalkaliphilic hydrocarbon-degrading bacterium Dietzia psychralcaliphila ILA-1T, isolated from a drain of a fish product-processing plant.</title>
        <authorList>
            <person name="Zhao J."/>
            <person name="Hu B."/>
            <person name="Geng S."/>
            <person name="Nie Y."/>
            <person name="Tang Y."/>
        </authorList>
    </citation>
    <scope>NUCLEOTIDE SEQUENCE [LARGE SCALE GENOMIC DNA]</scope>
    <source>
        <strain evidence="2 3">ILA-1</strain>
    </source>
</reference>
<dbReference type="KEGG" id="dpc:A6048_08245"/>
<dbReference type="Pfam" id="PF04993">
    <property type="entry name" value="TfoX_N"/>
    <property type="match status" value="1"/>
</dbReference>
<dbReference type="Gene3D" id="3.30.1460.30">
    <property type="entry name" value="YgaC/TfoX-N like chaperone"/>
    <property type="match status" value="1"/>
</dbReference>
<proteinExistence type="predicted"/>
<dbReference type="InterPro" id="IPR007076">
    <property type="entry name" value="TfoX_N"/>
</dbReference>
<sequence length="120" mass="12999">MARTPPPPAQQRLIDRLRALLADEPVTREVSMFGGRCVMVSEKILVSAGRDGRLLVRVDSDRHDELVGKPGAAQAEMGAGRDMGPGWISVTASAIGTDEELWEWLRPALDYNRSVTGGEG</sequence>